<dbReference type="Gene3D" id="3.30.830.10">
    <property type="entry name" value="Metalloenzyme, LuxS/M16 peptidase-like"/>
    <property type="match status" value="1"/>
</dbReference>
<feature type="non-terminal residue" evidence="3">
    <location>
        <position position="108"/>
    </location>
</feature>
<evidence type="ECO:0000259" key="2">
    <source>
        <dbReference type="Pfam" id="PF00675"/>
    </source>
</evidence>
<name>A0AAN5C7V5_9BILA</name>
<dbReference type="InterPro" id="IPR011765">
    <property type="entry name" value="Pept_M16_N"/>
</dbReference>
<proteinExistence type="predicted"/>
<dbReference type="Pfam" id="PF00675">
    <property type="entry name" value="Peptidase_M16"/>
    <property type="match status" value="1"/>
</dbReference>
<evidence type="ECO:0000313" key="4">
    <source>
        <dbReference type="Proteomes" id="UP001328107"/>
    </source>
</evidence>
<evidence type="ECO:0000256" key="1">
    <source>
        <dbReference type="SAM" id="SignalP"/>
    </source>
</evidence>
<feature type="chain" id="PRO_5042927215" description="Peptidase M16 N-terminal domain-containing protein" evidence="1">
    <location>
        <begin position="18"/>
        <end position="108"/>
    </location>
</feature>
<reference evidence="4" key="1">
    <citation type="submission" date="2022-10" db="EMBL/GenBank/DDBJ databases">
        <title>Genome assembly of Pristionchus species.</title>
        <authorList>
            <person name="Yoshida K."/>
            <person name="Sommer R.J."/>
        </authorList>
    </citation>
    <scope>NUCLEOTIDE SEQUENCE [LARGE SCALE GENOMIC DNA]</scope>
    <source>
        <strain evidence="4">RS5460</strain>
    </source>
</reference>
<dbReference type="SUPFAM" id="SSF63411">
    <property type="entry name" value="LuxS/MPP-like metallohydrolase"/>
    <property type="match status" value="1"/>
</dbReference>
<dbReference type="EMBL" id="BTRK01000003">
    <property type="protein sequence ID" value="GMR40773.1"/>
    <property type="molecule type" value="Genomic_DNA"/>
</dbReference>
<feature type="signal peptide" evidence="1">
    <location>
        <begin position="1"/>
        <end position="17"/>
    </location>
</feature>
<dbReference type="GO" id="GO:0046872">
    <property type="term" value="F:metal ion binding"/>
    <property type="evidence" value="ECO:0007669"/>
    <property type="project" value="InterPro"/>
</dbReference>
<dbReference type="Proteomes" id="UP001328107">
    <property type="component" value="Unassembled WGS sequence"/>
</dbReference>
<gene>
    <name evidence="3" type="ORF">PMAYCL1PPCAC_10968</name>
</gene>
<keyword evidence="4" id="KW-1185">Reference proteome</keyword>
<sequence>ALLLAGCLLVQCGRSRAGQIKKVEQVAPIPKVTVAAAAKIPAAKSRSRPEPDSRIGRLSRLSNGILVATEAFRVETGDKAFVSVTVGIGSRHETEQLNGLAHFTEHML</sequence>
<keyword evidence="1" id="KW-0732">Signal</keyword>
<protein>
    <recommendedName>
        <fullName evidence="2">Peptidase M16 N-terminal domain-containing protein</fullName>
    </recommendedName>
</protein>
<accession>A0AAN5C7V5</accession>
<feature type="domain" description="Peptidase M16 N-terminal" evidence="2">
    <location>
        <begin position="76"/>
        <end position="108"/>
    </location>
</feature>
<organism evidence="3 4">
    <name type="scientific">Pristionchus mayeri</name>
    <dbReference type="NCBI Taxonomy" id="1317129"/>
    <lineage>
        <taxon>Eukaryota</taxon>
        <taxon>Metazoa</taxon>
        <taxon>Ecdysozoa</taxon>
        <taxon>Nematoda</taxon>
        <taxon>Chromadorea</taxon>
        <taxon>Rhabditida</taxon>
        <taxon>Rhabditina</taxon>
        <taxon>Diplogasteromorpha</taxon>
        <taxon>Diplogasteroidea</taxon>
        <taxon>Neodiplogasteridae</taxon>
        <taxon>Pristionchus</taxon>
    </lineage>
</organism>
<dbReference type="AlphaFoldDB" id="A0AAN5C7V5"/>
<feature type="non-terminal residue" evidence="3">
    <location>
        <position position="1"/>
    </location>
</feature>
<dbReference type="InterPro" id="IPR011249">
    <property type="entry name" value="Metalloenz_LuxS/M16"/>
</dbReference>
<evidence type="ECO:0000313" key="3">
    <source>
        <dbReference type="EMBL" id="GMR40773.1"/>
    </source>
</evidence>
<comment type="caution">
    <text evidence="3">The sequence shown here is derived from an EMBL/GenBank/DDBJ whole genome shotgun (WGS) entry which is preliminary data.</text>
</comment>